<keyword evidence="7" id="KW-1185">Reference proteome</keyword>
<evidence type="ECO:0000313" key="7">
    <source>
        <dbReference type="Proteomes" id="UP000887565"/>
    </source>
</evidence>
<feature type="transmembrane region" description="Helical" evidence="5">
    <location>
        <begin position="124"/>
        <end position="143"/>
    </location>
</feature>
<proteinExistence type="predicted"/>
<evidence type="ECO:0000256" key="5">
    <source>
        <dbReference type="SAM" id="Phobius"/>
    </source>
</evidence>
<keyword evidence="3 5" id="KW-1133">Transmembrane helix</keyword>
<keyword evidence="4 5" id="KW-0472">Membrane</keyword>
<feature type="transmembrane region" description="Helical" evidence="5">
    <location>
        <begin position="6"/>
        <end position="27"/>
    </location>
</feature>
<dbReference type="WBParaSite" id="nRc.2.0.1.t18582-RA">
    <property type="protein sequence ID" value="nRc.2.0.1.t18582-RA"/>
    <property type="gene ID" value="nRc.2.0.1.g18582"/>
</dbReference>
<evidence type="ECO:0000256" key="2">
    <source>
        <dbReference type="ARBA" id="ARBA00022692"/>
    </source>
</evidence>
<dbReference type="Gene3D" id="1.20.1250.20">
    <property type="entry name" value="MFS general substrate transporter like domains"/>
    <property type="match status" value="1"/>
</dbReference>
<evidence type="ECO:0000256" key="4">
    <source>
        <dbReference type="ARBA" id="ARBA00023136"/>
    </source>
</evidence>
<dbReference type="Pfam" id="PF00083">
    <property type="entry name" value="Sugar_tr"/>
    <property type="match status" value="1"/>
</dbReference>
<dbReference type="GO" id="GO:0022857">
    <property type="term" value="F:transmembrane transporter activity"/>
    <property type="evidence" value="ECO:0007669"/>
    <property type="project" value="InterPro"/>
</dbReference>
<reference evidence="8" key="1">
    <citation type="submission" date="2022-11" db="UniProtKB">
        <authorList>
            <consortium name="WormBaseParasite"/>
        </authorList>
    </citation>
    <scope>IDENTIFICATION</scope>
</reference>
<comment type="subcellular location">
    <subcellularLocation>
        <location evidence="1">Membrane</location>
        <topology evidence="1">Multi-pass membrane protein</topology>
    </subcellularLocation>
</comment>
<organism evidence="7 8">
    <name type="scientific">Romanomermis culicivorax</name>
    <name type="common">Nematode worm</name>
    <dbReference type="NCBI Taxonomy" id="13658"/>
    <lineage>
        <taxon>Eukaryota</taxon>
        <taxon>Metazoa</taxon>
        <taxon>Ecdysozoa</taxon>
        <taxon>Nematoda</taxon>
        <taxon>Enoplea</taxon>
        <taxon>Dorylaimia</taxon>
        <taxon>Mermithida</taxon>
        <taxon>Mermithoidea</taxon>
        <taxon>Mermithidae</taxon>
        <taxon>Romanomermis</taxon>
    </lineage>
</organism>
<feature type="transmembrane region" description="Helical" evidence="5">
    <location>
        <begin position="95"/>
        <end position="118"/>
    </location>
</feature>
<dbReference type="PANTHER" id="PTHR24064">
    <property type="entry name" value="SOLUTE CARRIER FAMILY 22 MEMBER"/>
    <property type="match status" value="1"/>
</dbReference>
<dbReference type="InterPro" id="IPR036259">
    <property type="entry name" value="MFS_trans_sf"/>
</dbReference>
<feature type="domain" description="Major facilitator superfamily (MFS) profile" evidence="6">
    <location>
        <begin position="1"/>
        <end position="147"/>
    </location>
</feature>
<dbReference type="AlphaFoldDB" id="A0A915IXV2"/>
<evidence type="ECO:0000259" key="6">
    <source>
        <dbReference type="PROSITE" id="PS50850"/>
    </source>
</evidence>
<evidence type="ECO:0000256" key="3">
    <source>
        <dbReference type="ARBA" id="ARBA00022989"/>
    </source>
</evidence>
<protein>
    <submittedName>
        <fullName evidence="8">Major facilitator superfamily (MFS) profile domain-containing protein</fullName>
    </submittedName>
</protein>
<dbReference type="InterPro" id="IPR020846">
    <property type="entry name" value="MFS_dom"/>
</dbReference>
<feature type="transmembrane region" description="Helical" evidence="5">
    <location>
        <begin position="34"/>
        <end position="53"/>
    </location>
</feature>
<dbReference type="PROSITE" id="PS50850">
    <property type="entry name" value="MFS"/>
    <property type="match status" value="1"/>
</dbReference>
<dbReference type="Proteomes" id="UP000887565">
    <property type="component" value="Unplaced"/>
</dbReference>
<sequence length="196" mass="21798">MGGNKYAAVAFGGLFEMLAAFILFTTLNLLGRKFHCFAGFIFAGSCIFLSTIVHNDFQIIKMLCISLGRMAIATVYGVLYVWTPELYPTSIRMTAVGLCSMMARIGGVMASYVFLWIADIYPKIVASSISMVCIFTGILILLLPDTNGQPQPETIHEVEILSKTKRKMFLFGWNVGQKRQTAARKIDINDNVDIKF</sequence>
<dbReference type="SUPFAM" id="SSF103473">
    <property type="entry name" value="MFS general substrate transporter"/>
    <property type="match status" value="1"/>
</dbReference>
<feature type="transmembrane region" description="Helical" evidence="5">
    <location>
        <begin position="59"/>
        <end position="83"/>
    </location>
</feature>
<accession>A0A915IXV2</accession>
<name>A0A915IXV2_ROMCU</name>
<dbReference type="InterPro" id="IPR005828">
    <property type="entry name" value="MFS_sugar_transport-like"/>
</dbReference>
<evidence type="ECO:0000256" key="1">
    <source>
        <dbReference type="ARBA" id="ARBA00004141"/>
    </source>
</evidence>
<keyword evidence="2 5" id="KW-0812">Transmembrane</keyword>
<dbReference type="OMA" id="KCKSSEA"/>
<dbReference type="GO" id="GO:0016020">
    <property type="term" value="C:membrane"/>
    <property type="evidence" value="ECO:0007669"/>
    <property type="project" value="UniProtKB-SubCell"/>
</dbReference>
<evidence type="ECO:0000313" key="8">
    <source>
        <dbReference type="WBParaSite" id="nRc.2.0.1.t18582-RA"/>
    </source>
</evidence>